<evidence type="ECO:0000256" key="9">
    <source>
        <dbReference type="RuleBase" id="RU363047"/>
    </source>
</evidence>
<dbReference type="PRINTS" id="PR00245">
    <property type="entry name" value="OLFACTORYR"/>
</dbReference>
<sequence length="312" mass="35209">MLMKNRTQVIEFVFSGFIDHPKLQVVLFFIFLVIYIVTLGANLGIILLIRMDPQLQSPMYFFLSHMAFIDAGYSSTVTPKAMMDILAERKTISIAGCATQFYMFDGFVITELFLLSVMAYDRYVAICNPLLYSVVMSKKLCTTLVASVYIYGFVSSGVQTLLTFRLSFCGSNIINHFYCNDPPLLALSCSDTQQKEIQLLVLSGINLTSSLMTIIVSYTYILSTIFGKHFKNGGHKAFSTCASHLTAVIIFYGTLFFMYLQPSSAHSLDYDKMVSVFYAVMIPMLNPLIYSLRNKEVKGALRRLMGRKRLSQ</sequence>
<feature type="domain" description="G-protein coupled receptors family 1 profile" evidence="10">
    <location>
        <begin position="41"/>
        <end position="290"/>
    </location>
</feature>
<feature type="transmembrane region" description="Helical" evidence="9">
    <location>
        <begin position="140"/>
        <end position="158"/>
    </location>
</feature>
<keyword evidence="4 8" id="KW-0297">G-protein coupled receptor</keyword>
<keyword evidence="9" id="KW-1003">Cell membrane</keyword>
<dbReference type="PROSITE" id="PS50262">
    <property type="entry name" value="G_PROTEIN_RECEP_F1_2"/>
    <property type="match status" value="1"/>
</dbReference>
<dbReference type="KEGG" id="emc:129324108"/>
<evidence type="ECO:0000256" key="4">
    <source>
        <dbReference type="ARBA" id="ARBA00023040"/>
    </source>
</evidence>
<dbReference type="PRINTS" id="PR00237">
    <property type="entry name" value="GPCRRHODOPSN"/>
</dbReference>
<evidence type="ECO:0000256" key="8">
    <source>
        <dbReference type="RuleBase" id="RU000688"/>
    </source>
</evidence>
<dbReference type="Proteomes" id="UP001190640">
    <property type="component" value="Chromosome 2"/>
</dbReference>
<keyword evidence="7 8" id="KW-0807">Transducer</keyword>
<dbReference type="RefSeq" id="XP_054827085.1">
    <property type="nucleotide sequence ID" value="XM_054971110.1"/>
</dbReference>
<evidence type="ECO:0000313" key="11">
    <source>
        <dbReference type="Proteomes" id="UP001190640"/>
    </source>
</evidence>
<keyword evidence="3 9" id="KW-1133">Transmembrane helix</keyword>
<feature type="transmembrane region" description="Helical" evidence="9">
    <location>
        <begin position="197"/>
        <end position="221"/>
    </location>
</feature>
<keyword evidence="9" id="KW-0716">Sensory transduction</keyword>
<keyword evidence="9" id="KW-0552">Olfaction</keyword>
<feature type="transmembrane region" description="Helical" evidence="9">
    <location>
        <begin position="273"/>
        <end position="292"/>
    </location>
</feature>
<protein>
    <recommendedName>
        <fullName evidence="9">Olfactory receptor</fullName>
    </recommendedName>
</protein>
<feature type="transmembrane region" description="Helical" evidence="9">
    <location>
        <begin position="242"/>
        <end position="261"/>
    </location>
</feature>
<dbReference type="InterPro" id="IPR000276">
    <property type="entry name" value="GPCR_Rhodpsn"/>
</dbReference>
<evidence type="ECO:0000313" key="12">
    <source>
        <dbReference type="RefSeq" id="XP_054827085.1"/>
    </source>
</evidence>
<reference evidence="12" key="1">
    <citation type="submission" date="2025-08" db="UniProtKB">
        <authorList>
            <consortium name="RefSeq"/>
        </authorList>
    </citation>
    <scope>IDENTIFICATION</scope>
    <source>
        <tissue evidence="12">Blood</tissue>
    </source>
</reference>
<dbReference type="GeneID" id="129324108"/>
<name>A0AA97IX00_EUBMA</name>
<evidence type="ECO:0000256" key="2">
    <source>
        <dbReference type="ARBA" id="ARBA00022692"/>
    </source>
</evidence>
<accession>A0AA97IX00</accession>
<dbReference type="InterPro" id="IPR017452">
    <property type="entry name" value="GPCR_Rhodpsn_7TM"/>
</dbReference>
<dbReference type="GO" id="GO:0004984">
    <property type="term" value="F:olfactory receptor activity"/>
    <property type="evidence" value="ECO:0007669"/>
    <property type="project" value="InterPro"/>
</dbReference>
<dbReference type="InterPro" id="IPR000725">
    <property type="entry name" value="Olfact_rcpt"/>
</dbReference>
<dbReference type="PROSITE" id="PS00237">
    <property type="entry name" value="G_PROTEIN_RECEP_F1_1"/>
    <property type="match status" value="1"/>
</dbReference>
<feature type="transmembrane region" description="Helical" evidence="9">
    <location>
        <begin position="101"/>
        <end position="120"/>
    </location>
</feature>
<comment type="similarity">
    <text evidence="8">Belongs to the G-protein coupled receptor 1 family.</text>
</comment>
<dbReference type="PANTHER" id="PTHR48018">
    <property type="entry name" value="OLFACTORY RECEPTOR"/>
    <property type="match status" value="1"/>
</dbReference>
<proteinExistence type="inferred from homology"/>
<keyword evidence="6 8" id="KW-0675">Receptor</keyword>
<evidence type="ECO:0000256" key="5">
    <source>
        <dbReference type="ARBA" id="ARBA00023136"/>
    </source>
</evidence>
<gene>
    <name evidence="12" type="primary">LOC129324108</name>
</gene>
<organism evidence="11 12">
    <name type="scientific">Eublepharis macularius</name>
    <name type="common">Leopard gecko</name>
    <name type="synonym">Cyrtodactylus macularius</name>
    <dbReference type="NCBI Taxonomy" id="481883"/>
    <lineage>
        <taxon>Eukaryota</taxon>
        <taxon>Metazoa</taxon>
        <taxon>Chordata</taxon>
        <taxon>Craniata</taxon>
        <taxon>Vertebrata</taxon>
        <taxon>Euteleostomi</taxon>
        <taxon>Lepidosauria</taxon>
        <taxon>Squamata</taxon>
        <taxon>Bifurcata</taxon>
        <taxon>Gekkota</taxon>
        <taxon>Eublepharidae</taxon>
        <taxon>Eublepharinae</taxon>
        <taxon>Eublepharis</taxon>
    </lineage>
</organism>
<dbReference type="AlphaFoldDB" id="A0AA97IX00"/>
<keyword evidence="2 8" id="KW-0812">Transmembrane</keyword>
<feature type="transmembrane region" description="Helical" evidence="9">
    <location>
        <begin position="25"/>
        <end position="48"/>
    </location>
</feature>
<dbReference type="CDD" id="cd15230">
    <property type="entry name" value="7tmA_OR5-like"/>
    <property type="match status" value="1"/>
</dbReference>
<dbReference type="Gene3D" id="1.20.1070.10">
    <property type="entry name" value="Rhodopsin 7-helix transmembrane proteins"/>
    <property type="match status" value="1"/>
</dbReference>
<evidence type="ECO:0000256" key="3">
    <source>
        <dbReference type="ARBA" id="ARBA00022989"/>
    </source>
</evidence>
<evidence type="ECO:0000256" key="6">
    <source>
        <dbReference type="ARBA" id="ARBA00023170"/>
    </source>
</evidence>
<keyword evidence="11" id="KW-1185">Reference proteome</keyword>
<evidence type="ECO:0000256" key="7">
    <source>
        <dbReference type="ARBA" id="ARBA00023224"/>
    </source>
</evidence>
<comment type="subcellular location">
    <subcellularLocation>
        <location evidence="9">Cell membrane</location>
        <topology evidence="9">Multi-pass membrane protein</topology>
    </subcellularLocation>
    <subcellularLocation>
        <location evidence="1">Membrane</location>
        <topology evidence="1">Multi-pass membrane protein</topology>
    </subcellularLocation>
</comment>
<dbReference type="SUPFAM" id="SSF81321">
    <property type="entry name" value="Family A G protein-coupled receptor-like"/>
    <property type="match status" value="1"/>
</dbReference>
<evidence type="ECO:0000256" key="1">
    <source>
        <dbReference type="ARBA" id="ARBA00004141"/>
    </source>
</evidence>
<dbReference type="Pfam" id="PF13853">
    <property type="entry name" value="7tm_4"/>
    <property type="match status" value="1"/>
</dbReference>
<dbReference type="FunFam" id="1.20.1070.10:FF:000003">
    <property type="entry name" value="Olfactory receptor"/>
    <property type="match status" value="1"/>
</dbReference>
<keyword evidence="5 9" id="KW-0472">Membrane</keyword>
<evidence type="ECO:0000259" key="10">
    <source>
        <dbReference type="PROSITE" id="PS50262"/>
    </source>
</evidence>
<dbReference type="GO" id="GO:0004930">
    <property type="term" value="F:G protein-coupled receptor activity"/>
    <property type="evidence" value="ECO:0007669"/>
    <property type="project" value="UniProtKB-KW"/>
</dbReference>
<dbReference type="GO" id="GO:0005886">
    <property type="term" value="C:plasma membrane"/>
    <property type="evidence" value="ECO:0007669"/>
    <property type="project" value="UniProtKB-SubCell"/>
</dbReference>